<dbReference type="SUPFAM" id="SSF52467">
    <property type="entry name" value="DHS-like NAD/FAD-binding domain"/>
    <property type="match status" value="1"/>
</dbReference>
<protein>
    <recommendedName>
        <fullName evidence="8">Deacetylase sirtuin-type domain-containing protein</fullName>
    </recommendedName>
</protein>
<gene>
    <name evidence="9" type="ORF">CHYS00102_LOCUS26006</name>
</gene>
<proteinExistence type="predicted"/>
<keyword evidence="4" id="KW-0863">Zinc-finger</keyword>
<dbReference type="Gene3D" id="3.30.60.90">
    <property type="match status" value="1"/>
</dbReference>
<keyword evidence="6" id="KW-0520">NAD</keyword>
<dbReference type="GO" id="GO:0005634">
    <property type="term" value="C:nucleus"/>
    <property type="evidence" value="ECO:0007669"/>
    <property type="project" value="TreeGrafter"/>
</dbReference>
<dbReference type="InterPro" id="IPR029035">
    <property type="entry name" value="DHS-like_NAD/FAD-binding_dom"/>
</dbReference>
<dbReference type="Pfam" id="PF00569">
    <property type="entry name" value="ZZ"/>
    <property type="match status" value="1"/>
</dbReference>
<dbReference type="EMBL" id="HBFR01035668">
    <property type="protein sequence ID" value="CAD8898790.1"/>
    <property type="molecule type" value="Transcribed_RNA"/>
</dbReference>
<organism evidence="9">
    <name type="scientific">Corethron hystrix</name>
    <dbReference type="NCBI Taxonomy" id="216773"/>
    <lineage>
        <taxon>Eukaryota</taxon>
        <taxon>Sar</taxon>
        <taxon>Stramenopiles</taxon>
        <taxon>Ochrophyta</taxon>
        <taxon>Bacillariophyta</taxon>
        <taxon>Coscinodiscophyceae</taxon>
        <taxon>Corethrophycidae</taxon>
        <taxon>Corethrales</taxon>
        <taxon>Corethraceae</taxon>
        <taxon>Corethron</taxon>
    </lineage>
</organism>
<comment type="caution">
    <text evidence="7">Lacks conserved residue(s) required for the propagation of feature annotation.</text>
</comment>
<evidence type="ECO:0000259" key="8">
    <source>
        <dbReference type="PROSITE" id="PS50305"/>
    </source>
</evidence>
<evidence type="ECO:0000256" key="5">
    <source>
        <dbReference type="ARBA" id="ARBA00022833"/>
    </source>
</evidence>
<dbReference type="InterPro" id="IPR000433">
    <property type="entry name" value="Znf_ZZ"/>
</dbReference>
<dbReference type="InterPro" id="IPR026590">
    <property type="entry name" value="Ssirtuin_cat_dom"/>
</dbReference>
<dbReference type="InterPro" id="IPR050134">
    <property type="entry name" value="NAD-dep_sirtuin_deacylases"/>
</dbReference>
<dbReference type="Gene3D" id="3.40.50.1220">
    <property type="entry name" value="TPP-binding domain"/>
    <property type="match status" value="1"/>
</dbReference>
<evidence type="ECO:0000256" key="3">
    <source>
        <dbReference type="ARBA" id="ARBA00022723"/>
    </source>
</evidence>
<name>A0A7S1BUZ5_9STRA</name>
<dbReference type="InterPro" id="IPR003000">
    <property type="entry name" value="Sirtuin"/>
</dbReference>
<accession>A0A7S1BUZ5</accession>
<dbReference type="SUPFAM" id="SSF57850">
    <property type="entry name" value="RING/U-box"/>
    <property type="match status" value="1"/>
</dbReference>
<dbReference type="PANTHER" id="PTHR11085:SF9">
    <property type="entry name" value="NAD-DEPENDENT PROTEIN DEACETYLASE SIRTUIN-1"/>
    <property type="match status" value="1"/>
</dbReference>
<dbReference type="PROSITE" id="PS50305">
    <property type="entry name" value="SIRTUIN"/>
    <property type="match status" value="1"/>
</dbReference>
<evidence type="ECO:0000313" key="9">
    <source>
        <dbReference type="EMBL" id="CAD8898790.1"/>
    </source>
</evidence>
<sequence>MNTDVIRKKDHLLTATRLVHKRGRQRRACSGIMKPCITFFGEKLENRVSKALELDKKRADAVIVIGTSLSVAPMSSVVTFLPPSIPRILINRNSVELPKMKQKKENVSNVLDFRGGKYSFDVRLLGFCDDVVKTIMAEFERNIPYKNKKIEDNGGRVATSGKAITINCAKTYLFPGAAVDDKEQNKNIPDYTETVICDHCENIIKNDDVVMKCINCFDFDLCRKCYSEQAKNHFRGSHKFIQA</sequence>
<keyword evidence="5" id="KW-0862">Zinc</keyword>
<evidence type="ECO:0000256" key="4">
    <source>
        <dbReference type="ARBA" id="ARBA00022771"/>
    </source>
</evidence>
<dbReference type="InterPro" id="IPR043145">
    <property type="entry name" value="Znf_ZZ_sf"/>
</dbReference>
<evidence type="ECO:0000256" key="1">
    <source>
        <dbReference type="ARBA" id="ARBA00001947"/>
    </source>
</evidence>
<dbReference type="GO" id="GO:0008270">
    <property type="term" value="F:zinc ion binding"/>
    <property type="evidence" value="ECO:0007669"/>
    <property type="project" value="UniProtKB-KW"/>
</dbReference>
<dbReference type="GO" id="GO:0017136">
    <property type="term" value="F:histone deacetylase activity, NAD-dependent"/>
    <property type="evidence" value="ECO:0007669"/>
    <property type="project" value="TreeGrafter"/>
</dbReference>
<keyword evidence="3" id="KW-0479">Metal-binding</keyword>
<dbReference type="GO" id="GO:0070403">
    <property type="term" value="F:NAD+ binding"/>
    <property type="evidence" value="ECO:0007669"/>
    <property type="project" value="InterPro"/>
</dbReference>
<dbReference type="AlphaFoldDB" id="A0A7S1BUZ5"/>
<comment type="cofactor">
    <cofactor evidence="1">
        <name>Zn(2+)</name>
        <dbReference type="ChEBI" id="CHEBI:29105"/>
    </cofactor>
</comment>
<evidence type="ECO:0000256" key="6">
    <source>
        <dbReference type="ARBA" id="ARBA00023027"/>
    </source>
</evidence>
<reference evidence="9" key="1">
    <citation type="submission" date="2021-01" db="EMBL/GenBank/DDBJ databases">
        <authorList>
            <person name="Corre E."/>
            <person name="Pelletier E."/>
            <person name="Niang G."/>
            <person name="Scheremetjew M."/>
            <person name="Finn R."/>
            <person name="Kale V."/>
            <person name="Holt S."/>
            <person name="Cochrane G."/>
            <person name="Meng A."/>
            <person name="Brown T."/>
            <person name="Cohen L."/>
        </authorList>
    </citation>
    <scope>NUCLEOTIDE SEQUENCE</scope>
    <source>
        <strain evidence="9">308</strain>
    </source>
</reference>
<feature type="domain" description="Deacetylase sirtuin-type" evidence="8">
    <location>
        <begin position="1"/>
        <end position="142"/>
    </location>
</feature>
<evidence type="ECO:0000256" key="7">
    <source>
        <dbReference type="PROSITE-ProRule" id="PRU00236"/>
    </source>
</evidence>
<dbReference type="Pfam" id="PF02146">
    <property type="entry name" value="SIR2"/>
    <property type="match status" value="1"/>
</dbReference>
<dbReference type="CDD" id="cd02249">
    <property type="entry name" value="ZZ"/>
    <property type="match status" value="1"/>
</dbReference>
<evidence type="ECO:0000256" key="2">
    <source>
        <dbReference type="ARBA" id="ARBA00022679"/>
    </source>
</evidence>
<dbReference type="PANTHER" id="PTHR11085">
    <property type="entry name" value="NAD-DEPENDENT PROTEIN DEACYLASE SIRTUIN-5, MITOCHONDRIAL-RELATED"/>
    <property type="match status" value="1"/>
</dbReference>
<keyword evidence="2" id="KW-0808">Transferase</keyword>